<protein>
    <recommendedName>
        <fullName evidence="4 6">50S ribosomal protein L17</fullName>
    </recommendedName>
</protein>
<evidence type="ECO:0000256" key="3">
    <source>
        <dbReference type="ARBA" id="ARBA00023274"/>
    </source>
</evidence>
<keyword evidence="2 5" id="KW-0689">Ribosomal protein</keyword>
<dbReference type="GO" id="GO:0006412">
    <property type="term" value="P:translation"/>
    <property type="evidence" value="ECO:0007669"/>
    <property type="project" value="InterPro"/>
</dbReference>
<comment type="similarity">
    <text evidence="1 5">Belongs to the bacterial ribosomal protein bL17 family.</text>
</comment>
<evidence type="ECO:0000313" key="8">
    <source>
        <dbReference type="EMBL" id="KKR82094.1"/>
    </source>
</evidence>
<dbReference type="EMBL" id="LCAB01000018">
    <property type="protein sequence ID" value="KKR82094.1"/>
    <property type="molecule type" value="Genomic_DNA"/>
</dbReference>
<gene>
    <name evidence="8" type="ORF">UU29_C0018G0021</name>
</gene>
<dbReference type="PATRIC" id="fig|1618424.3.peg.1084"/>
<comment type="caution">
    <text evidence="8">The sequence shown here is derived from an EMBL/GenBank/DDBJ whole genome shotgun (WGS) entry which is preliminary data.</text>
</comment>
<dbReference type="Gene3D" id="3.90.1030.10">
    <property type="entry name" value="Ribosomal protein L17"/>
    <property type="match status" value="1"/>
</dbReference>
<proteinExistence type="inferred from homology"/>
<feature type="region of interest" description="Disordered" evidence="7">
    <location>
        <begin position="144"/>
        <end position="165"/>
    </location>
</feature>
<dbReference type="InterPro" id="IPR000456">
    <property type="entry name" value="Ribosomal_bL17"/>
</dbReference>
<evidence type="ECO:0000256" key="2">
    <source>
        <dbReference type="ARBA" id="ARBA00022980"/>
    </source>
</evidence>
<dbReference type="Proteomes" id="UP000034601">
    <property type="component" value="Unassembled WGS sequence"/>
</dbReference>
<dbReference type="PANTHER" id="PTHR14413">
    <property type="entry name" value="RIBOSOMAL PROTEIN L17"/>
    <property type="match status" value="1"/>
</dbReference>
<dbReference type="AlphaFoldDB" id="A0A0G0TZ13"/>
<name>A0A0G0TZ13_9BACT</name>
<evidence type="ECO:0000256" key="6">
    <source>
        <dbReference type="RuleBase" id="RU000661"/>
    </source>
</evidence>
<reference evidence="8 9" key="1">
    <citation type="journal article" date="2015" name="Nature">
        <title>rRNA introns, odd ribosomes, and small enigmatic genomes across a large radiation of phyla.</title>
        <authorList>
            <person name="Brown C.T."/>
            <person name="Hug L.A."/>
            <person name="Thomas B.C."/>
            <person name="Sharon I."/>
            <person name="Castelle C.J."/>
            <person name="Singh A."/>
            <person name="Wilkins M.J."/>
            <person name="Williams K.H."/>
            <person name="Banfield J.F."/>
        </authorList>
    </citation>
    <scope>NUCLEOTIDE SEQUENCE [LARGE SCALE GENOMIC DNA]</scope>
</reference>
<sequence>MRHRVYGKHLGRDKNQRTALFRGLIRSLFLNESIITTSTKAKAIKGLVDRLISKSISNTEASRRVVLSVLPQQEVSSKLFKEIAPRYKNRTSGFTNIVKLGQRAGDGALKVRMSLVEGDREISSKGKVARIKGEEKEAVAEKVSVKEISKEEKKTKSKKGKITRG</sequence>
<dbReference type="Pfam" id="PF01196">
    <property type="entry name" value="Ribosomal_L17"/>
    <property type="match status" value="1"/>
</dbReference>
<dbReference type="GO" id="GO:0003735">
    <property type="term" value="F:structural constituent of ribosome"/>
    <property type="evidence" value="ECO:0007669"/>
    <property type="project" value="InterPro"/>
</dbReference>
<organism evidence="8 9">
    <name type="scientific">Candidatus Daviesbacteria bacterium GW2011_GWA2_40_9</name>
    <dbReference type="NCBI Taxonomy" id="1618424"/>
    <lineage>
        <taxon>Bacteria</taxon>
        <taxon>Candidatus Daviesiibacteriota</taxon>
    </lineage>
</organism>
<evidence type="ECO:0000256" key="7">
    <source>
        <dbReference type="SAM" id="MobiDB-lite"/>
    </source>
</evidence>
<accession>A0A0G0TZ13</accession>
<dbReference type="SUPFAM" id="SSF64263">
    <property type="entry name" value="Prokaryotic ribosomal protein L17"/>
    <property type="match status" value="1"/>
</dbReference>
<feature type="compositionally biased region" description="Basic and acidic residues" evidence="7">
    <location>
        <begin position="144"/>
        <end position="154"/>
    </location>
</feature>
<dbReference type="PANTHER" id="PTHR14413:SF16">
    <property type="entry name" value="LARGE RIBOSOMAL SUBUNIT PROTEIN BL17M"/>
    <property type="match status" value="1"/>
</dbReference>
<dbReference type="NCBIfam" id="TIGR00059">
    <property type="entry name" value="L17"/>
    <property type="match status" value="1"/>
</dbReference>
<evidence type="ECO:0000256" key="1">
    <source>
        <dbReference type="ARBA" id="ARBA00008777"/>
    </source>
</evidence>
<evidence type="ECO:0000313" key="9">
    <source>
        <dbReference type="Proteomes" id="UP000034601"/>
    </source>
</evidence>
<keyword evidence="3 5" id="KW-0687">Ribonucleoprotein</keyword>
<feature type="compositionally biased region" description="Basic residues" evidence="7">
    <location>
        <begin position="155"/>
        <end position="165"/>
    </location>
</feature>
<dbReference type="GO" id="GO:0022625">
    <property type="term" value="C:cytosolic large ribosomal subunit"/>
    <property type="evidence" value="ECO:0007669"/>
    <property type="project" value="TreeGrafter"/>
</dbReference>
<evidence type="ECO:0000256" key="5">
    <source>
        <dbReference type="RuleBase" id="RU000660"/>
    </source>
</evidence>
<dbReference type="InterPro" id="IPR036373">
    <property type="entry name" value="Ribosomal_bL17_sf"/>
</dbReference>
<evidence type="ECO:0000256" key="4">
    <source>
        <dbReference type="ARBA" id="ARBA00035494"/>
    </source>
</evidence>